<keyword evidence="3" id="KW-1185">Reference proteome</keyword>
<dbReference type="OrthoDB" id="191371at2759"/>
<organism evidence="2 3">
    <name type="scientific">Trichonephila clavata</name>
    <name type="common">Joro spider</name>
    <name type="synonym">Nephila clavata</name>
    <dbReference type="NCBI Taxonomy" id="2740835"/>
    <lineage>
        <taxon>Eukaryota</taxon>
        <taxon>Metazoa</taxon>
        <taxon>Ecdysozoa</taxon>
        <taxon>Arthropoda</taxon>
        <taxon>Chelicerata</taxon>
        <taxon>Arachnida</taxon>
        <taxon>Araneae</taxon>
        <taxon>Araneomorphae</taxon>
        <taxon>Entelegynae</taxon>
        <taxon>Araneoidea</taxon>
        <taxon>Nephilidae</taxon>
        <taxon>Trichonephila</taxon>
    </lineage>
</organism>
<proteinExistence type="predicted"/>
<dbReference type="AlphaFoldDB" id="A0A8X6JEP3"/>
<evidence type="ECO:0000313" key="3">
    <source>
        <dbReference type="Proteomes" id="UP000887116"/>
    </source>
</evidence>
<feature type="region of interest" description="Disordered" evidence="1">
    <location>
        <begin position="1"/>
        <end position="27"/>
    </location>
</feature>
<protein>
    <submittedName>
        <fullName evidence="2">Uncharacterized protein</fullName>
    </submittedName>
</protein>
<reference evidence="2" key="1">
    <citation type="submission" date="2020-07" db="EMBL/GenBank/DDBJ databases">
        <title>Multicomponent nature underlies the extraordinary mechanical properties of spider dragline silk.</title>
        <authorList>
            <person name="Kono N."/>
            <person name="Nakamura H."/>
            <person name="Mori M."/>
            <person name="Yoshida Y."/>
            <person name="Ohtoshi R."/>
            <person name="Malay A.D."/>
            <person name="Moran D.A.P."/>
            <person name="Tomita M."/>
            <person name="Numata K."/>
            <person name="Arakawa K."/>
        </authorList>
    </citation>
    <scope>NUCLEOTIDE SEQUENCE</scope>
</reference>
<evidence type="ECO:0000256" key="1">
    <source>
        <dbReference type="SAM" id="MobiDB-lite"/>
    </source>
</evidence>
<dbReference type="Proteomes" id="UP000887116">
    <property type="component" value="Unassembled WGS sequence"/>
</dbReference>
<gene>
    <name evidence="2" type="ORF">TNCT_116621</name>
</gene>
<name>A0A8X6JEP3_TRICU</name>
<dbReference type="EMBL" id="BMAO01018307">
    <property type="protein sequence ID" value="GFR22553.1"/>
    <property type="molecule type" value="Genomic_DNA"/>
</dbReference>
<comment type="caution">
    <text evidence="2">The sequence shown here is derived from an EMBL/GenBank/DDBJ whole genome shotgun (WGS) entry which is preliminary data.</text>
</comment>
<accession>A0A8X6JEP3</accession>
<sequence>MGLLKKESNNGRNRIAFAPSTSARKNKDSNLGKMTGLYQKTLLNILATLFCVALAECGNVYKIGVGIADITGPAAEINMFGYD</sequence>
<evidence type="ECO:0000313" key="2">
    <source>
        <dbReference type="EMBL" id="GFR22553.1"/>
    </source>
</evidence>